<dbReference type="Gene3D" id="2.60.40.1180">
    <property type="entry name" value="Golgi alpha-mannosidase II"/>
    <property type="match status" value="1"/>
</dbReference>
<accession>A0A5J4PPG9</accession>
<dbReference type="InterPro" id="IPR049053">
    <property type="entry name" value="AFCA-like_C"/>
</dbReference>
<proteinExistence type="predicted"/>
<evidence type="ECO:0000259" key="2">
    <source>
        <dbReference type="Pfam" id="PF22124"/>
    </source>
</evidence>
<dbReference type="Pfam" id="PF21307">
    <property type="entry name" value="Glyco_hydro_95_C"/>
    <property type="match status" value="1"/>
</dbReference>
<dbReference type="AlphaFoldDB" id="A0A5J4PPG9"/>
<dbReference type="EMBL" id="SNRY01007423">
    <property type="protein sequence ID" value="KAA6310449.1"/>
    <property type="molecule type" value="Genomic_DNA"/>
</dbReference>
<protein>
    <submittedName>
        <fullName evidence="3">Uncharacterized protein</fullName>
    </submittedName>
</protein>
<dbReference type="InterPro" id="IPR054363">
    <property type="entry name" value="GH95_cat"/>
</dbReference>
<dbReference type="SUPFAM" id="SSF48208">
    <property type="entry name" value="Six-hairpin glycosidases"/>
    <property type="match status" value="1"/>
</dbReference>
<reference evidence="3" key="1">
    <citation type="submission" date="2019-03" db="EMBL/GenBank/DDBJ databases">
        <title>Single cell metagenomics reveals metabolic interactions within the superorganism composed of flagellate Streblomastix strix and complex community of Bacteroidetes bacteria on its surface.</title>
        <authorList>
            <person name="Treitli S.C."/>
            <person name="Kolisko M."/>
            <person name="Husnik F."/>
            <person name="Keeling P."/>
            <person name="Hampl V."/>
        </authorList>
    </citation>
    <scope>NUCLEOTIDE SEQUENCE</scope>
    <source>
        <strain evidence="3">STM</strain>
    </source>
</reference>
<evidence type="ECO:0000259" key="1">
    <source>
        <dbReference type="Pfam" id="PF21307"/>
    </source>
</evidence>
<dbReference type="InterPro" id="IPR008928">
    <property type="entry name" value="6-hairpin_glycosidase_sf"/>
</dbReference>
<comment type="caution">
    <text evidence="3">The sequence shown here is derived from an EMBL/GenBank/DDBJ whole genome shotgun (WGS) entry which is preliminary data.</text>
</comment>
<dbReference type="GO" id="GO:0005975">
    <property type="term" value="P:carbohydrate metabolic process"/>
    <property type="evidence" value="ECO:0007669"/>
    <property type="project" value="InterPro"/>
</dbReference>
<organism evidence="3">
    <name type="scientific">termite gut metagenome</name>
    <dbReference type="NCBI Taxonomy" id="433724"/>
    <lineage>
        <taxon>unclassified sequences</taxon>
        <taxon>metagenomes</taxon>
        <taxon>organismal metagenomes</taxon>
    </lineage>
</organism>
<feature type="domain" description="Glycosyl hydrolase family 95 catalytic" evidence="2">
    <location>
        <begin position="1"/>
        <end position="50"/>
    </location>
</feature>
<dbReference type="GO" id="GO:0004560">
    <property type="term" value="F:alpha-L-fucosidase activity"/>
    <property type="evidence" value="ECO:0007669"/>
    <property type="project" value="TreeGrafter"/>
</dbReference>
<gene>
    <name evidence="3" type="ORF">EZS27_038247</name>
</gene>
<feature type="domain" description="Alpha fucosidase A-like C-terminal" evidence="1">
    <location>
        <begin position="66"/>
        <end position="132"/>
    </location>
</feature>
<dbReference type="PANTHER" id="PTHR31084:SF0">
    <property type="entry name" value="ALPHA-L-FUCOSIDASE 2"/>
    <property type="match status" value="1"/>
</dbReference>
<dbReference type="InterPro" id="IPR013780">
    <property type="entry name" value="Glyco_hydro_b"/>
</dbReference>
<feature type="non-terminal residue" evidence="3">
    <location>
        <position position="1"/>
    </location>
</feature>
<dbReference type="PANTHER" id="PTHR31084">
    <property type="entry name" value="ALPHA-L-FUCOSIDASE 2"/>
    <property type="match status" value="1"/>
</dbReference>
<evidence type="ECO:0000313" key="3">
    <source>
        <dbReference type="EMBL" id="KAA6310449.1"/>
    </source>
</evidence>
<name>A0A5J4PPG9_9ZZZZ</name>
<sequence length="143" mass="15686">NMWNRLHDGDHAFKLLSVLLSNKTYPNMFDAHPPFQIDGNFGATAAIAEMFVQSQKQNTDGSFESYLLPSLPAAMKSGSVKGIRARGGFIIDLSWENSVLKSAEIVSTLGGKLNLRTDKNKASFNTRKGQTIKVNGALKSIRK</sequence>
<dbReference type="Pfam" id="PF22124">
    <property type="entry name" value="Glyco_hydro_95_cat"/>
    <property type="match status" value="1"/>
</dbReference>